<feature type="transmembrane region" description="Helical" evidence="1">
    <location>
        <begin position="52"/>
        <end position="71"/>
    </location>
</feature>
<organism evidence="2 3">
    <name type="scientific">bacterium (Candidatus Blackallbacteria) CG17_big_fil_post_rev_8_21_14_2_50_48_46</name>
    <dbReference type="NCBI Taxonomy" id="2014261"/>
    <lineage>
        <taxon>Bacteria</taxon>
        <taxon>Candidatus Blackallbacteria</taxon>
    </lineage>
</organism>
<name>A0A2M7GAD0_9BACT</name>
<keyword evidence="1" id="KW-1133">Transmembrane helix</keyword>
<accession>A0A2M7GAD0</accession>
<gene>
    <name evidence="2" type="ORF">COW36_03045</name>
</gene>
<dbReference type="EMBL" id="PFFQ01000006">
    <property type="protein sequence ID" value="PIW19103.1"/>
    <property type="molecule type" value="Genomic_DNA"/>
</dbReference>
<evidence type="ECO:0000313" key="2">
    <source>
        <dbReference type="EMBL" id="PIW19103.1"/>
    </source>
</evidence>
<comment type="caution">
    <text evidence="2">The sequence shown here is derived from an EMBL/GenBank/DDBJ whole genome shotgun (WGS) entry which is preliminary data.</text>
</comment>
<dbReference type="AlphaFoldDB" id="A0A2M7GAD0"/>
<keyword evidence="1" id="KW-0472">Membrane</keyword>
<protein>
    <submittedName>
        <fullName evidence="2">Uncharacterized protein</fullName>
    </submittedName>
</protein>
<sequence>MNSQLGFSRFTDCFSCFCPDQISGYSKGSLLRYNHGLLILAGEEVFGNKMNLHLTSVGQMVVFFAPCIYAYSGRFLQFFR</sequence>
<evidence type="ECO:0000313" key="3">
    <source>
        <dbReference type="Proteomes" id="UP000231019"/>
    </source>
</evidence>
<evidence type="ECO:0000256" key="1">
    <source>
        <dbReference type="SAM" id="Phobius"/>
    </source>
</evidence>
<reference evidence="2 3" key="1">
    <citation type="submission" date="2017-09" db="EMBL/GenBank/DDBJ databases">
        <title>Depth-based differentiation of microbial function through sediment-hosted aquifers and enrichment of novel symbionts in the deep terrestrial subsurface.</title>
        <authorList>
            <person name="Probst A.J."/>
            <person name="Ladd B."/>
            <person name="Jarett J.K."/>
            <person name="Geller-Mcgrath D.E."/>
            <person name="Sieber C.M."/>
            <person name="Emerson J.B."/>
            <person name="Anantharaman K."/>
            <person name="Thomas B.C."/>
            <person name="Malmstrom R."/>
            <person name="Stieglmeier M."/>
            <person name="Klingl A."/>
            <person name="Woyke T."/>
            <person name="Ryan C.M."/>
            <person name="Banfield J.F."/>
        </authorList>
    </citation>
    <scope>NUCLEOTIDE SEQUENCE [LARGE SCALE GENOMIC DNA]</scope>
    <source>
        <strain evidence="2">CG17_big_fil_post_rev_8_21_14_2_50_48_46</strain>
    </source>
</reference>
<keyword evidence="1" id="KW-0812">Transmembrane</keyword>
<proteinExistence type="predicted"/>
<dbReference type="Proteomes" id="UP000231019">
    <property type="component" value="Unassembled WGS sequence"/>
</dbReference>